<proteinExistence type="predicted"/>
<dbReference type="Proteomes" id="UP000295443">
    <property type="component" value="Unassembled WGS sequence"/>
</dbReference>
<dbReference type="OrthoDB" id="6028394at2"/>
<sequence length="173" mass="19473">MNIPGLGEVTKVPRFGWYESQAIALPLLDGKVCRVIIQDYDEDPAKDDFHTAIANLLSSPRSVLAEAEPYVFAYYQDVNSNWDPSDEEHVAMHSPSEVWDHVQLGTEPIVSRRSYGDRGIYVSLECNCDWEPEHGLQIVFRNGNKVCKVGPYDGHLTNADAYADPALEDVVYR</sequence>
<reference evidence="2 3" key="1">
    <citation type="submission" date="2019-03" db="EMBL/GenBank/DDBJ databases">
        <title>Genome sequence of Thiobacillaceae bacterium LSR1, a sulfur-oxidizing bacterium isolated from freshwater sediment.</title>
        <authorList>
            <person name="Li S."/>
        </authorList>
    </citation>
    <scope>NUCLEOTIDE SEQUENCE [LARGE SCALE GENOMIC DNA]</scope>
    <source>
        <strain evidence="2 3">LSR1</strain>
    </source>
</reference>
<dbReference type="Pfam" id="PF22481">
    <property type="entry name" value="DUF6985"/>
    <property type="match status" value="1"/>
</dbReference>
<protein>
    <recommendedName>
        <fullName evidence="1">DUF6985 domain-containing protein</fullName>
    </recommendedName>
</protein>
<evidence type="ECO:0000313" key="3">
    <source>
        <dbReference type="Proteomes" id="UP000295443"/>
    </source>
</evidence>
<evidence type="ECO:0000313" key="2">
    <source>
        <dbReference type="EMBL" id="TCJ11613.1"/>
    </source>
</evidence>
<comment type="caution">
    <text evidence="2">The sequence shown here is derived from an EMBL/GenBank/DDBJ whole genome shotgun (WGS) entry which is preliminary data.</text>
</comment>
<dbReference type="InterPro" id="IPR054254">
    <property type="entry name" value="DUF6985"/>
</dbReference>
<dbReference type="RefSeq" id="WP_131449074.1">
    <property type="nucleotide sequence ID" value="NZ_SJZB01000052.1"/>
</dbReference>
<name>A0A4R1B7B1_9PROT</name>
<gene>
    <name evidence="2" type="ORF">EZJ19_15185</name>
</gene>
<organism evidence="2 3">
    <name type="scientific">Parasulfuritortus cantonensis</name>
    <dbReference type="NCBI Taxonomy" id="2528202"/>
    <lineage>
        <taxon>Bacteria</taxon>
        <taxon>Pseudomonadati</taxon>
        <taxon>Pseudomonadota</taxon>
        <taxon>Betaproteobacteria</taxon>
        <taxon>Nitrosomonadales</taxon>
        <taxon>Thiobacillaceae</taxon>
        <taxon>Parasulfuritortus</taxon>
    </lineage>
</organism>
<feature type="domain" description="DUF6985" evidence="1">
    <location>
        <begin position="6"/>
        <end position="156"/>
    </location>
</feature>
<evidence type="ECO:0000259" key="1">
    <source>
        <dbReference type="Pfam" id="PF22481"/>
    </source>
</evidence>
<dbReference type="EMBL" id="SJZB01000052">
    <property type="protein sequence ID" value="TCJ11613.1"/>
    <property type="molecule type" value="Genomic_DNA"/>
</dbReference>
<accession>A0A4R1B7B1</accession>
<keyword evidence="3" id="KW-1185">Reference proteome</keyword>
<dbReference type="AlphaFoldDB" id="A0A4R1B7B1"/>